<name>A0AAD1U130_EUPCR</name>
<evidence type="ECO:0000313" key="3">
    <source>
        <dbReference type="Proteomes" id="UP001295684"/>
    </source>
</evidence>
<proteinExistence type="predicted"/>
<protein>
    <submittedName>
        <fullName evidence="2">Uncharacterized protein</fullName>
    </submittedName>
</protein>
<sequence length="577" mass="66991">METQENSIENRISLDTHETNILHLDSAHSGNSTERIPHIASVHIKKLENKIKKYKSGEPKTKNTKPQDHPSKEKEEAMNTEFQSKNLIIELFSDSYEEQNSDGTHSKFNEGTQMNNTQYINENARMFWKTSAPVIFQDKIKSSSQLRNSSTNSRPSTKPKYFNARKNSKQTAYNSLERKRTDPPLNIAYIYLNPTFEVKTNQTKKRFIMSGVKTLKKMNLHCSRQSDYSDLKPIPFREKSIKRRLILRYQNSHIHEKNASRIRMNKNLNYVNRQKQIRKLIKDVRIARENSLTDSRKIIDKEEILVEHKKISQSKSISPDRKSLKSSPENGIKKKKRVTIKNLPISYATAERSMSKLEPKVDQKNADIEEEDSGIIEDTKIVIEKKKKVKRKALNITMDVLKCKLYNIKLAKKAAKSNERKSIPKLEKKTPPNFEKTVRMNLLRDKPRITKTAESKILREKTPHSISIKAFESLNKTHSNRKSLGLEKTEPWKKSVVIDNSKVVVSRNHKNIYRSKASSENTKNFAYLGSTFMDTTNGFRKKTLREIKELSEKRIWMYGIVGEKKTALSREGRLKKG</sequence>
<feature type="region of interest" description="Disordered" evidence="1">
    <location>
        <begin position="310"/>
        <end position="335"/>
    </location>
</feature>
<gene>
    <name evidence="2" type="ORF">ECRASSUSDP1_LOCUS1222</name>
</gene>
<organism evidence="2 3">
    <name type="scientific">Euplotes crassus</name>
    <dbReference type="NCBI Taxonomy" id="5936"/>
    <lineage>
        <taxon>Eukaryota</taxon>
        <taxon>Sar</taxon>
        <taxon>Alveolata</taxon>
        <taxon>Ciliophora</taxon>
        <taxon>Intramacronucleata</taxon>
        <taxon>Spirotrichea</taxon>
        <taxon>Hypotrichia</taxon>
        <taxon>Euplotida</taxon>
        <taxon>Euplotidae</taxon>
        <taxon>Moneuplotes</taxon>
    </lineage>
</organism>
<dbReference type="Proteomes" id="UP001295684">
    <property type="component" value="Unassembled WGS sequence"/>
</dbReference>
<feature type="region of interest" description="Disordered" evidence="1">
    <location>
        <begin position="139"/>
        <end position="178"/>
    </location>
</feature>
<feature type="compositionally biased region" description="Basic and acidic residues" evidence="1">
    <location>
        <begin position="53"/>
        <end position="77"/>
    </location>
</feature>
<evidence type="ECO:0000256" key="1">
    <source>
        <dbReference type="SAM" id="MobiDB-lite"/>
    </source>
</evidence>
<accession>A0AAD1U130</accession>
<evidence type="ECO:0000313" key="2">
    <source>
        <dbReference type="EMBL" id="CAI2359928.1"/>
    </source>
</evidence>
<feature type="compositionally biased region" description="Low complexity" evidence="1">
    <location>
        <begin position="142"/>
        <end position="154"/>
    </location>
</feature>
<keyword evidence="3" id="KW-1185">Reference proteome</keyword>
<feature type="region of interest" description="Disordered" evidence="1">
    <location>
        <begin position="53"/>
        <end position="79"/>
    </location>
</feature>
<reference evidence="2" key="1">
    <citation type="submission" date="2023-07" db="EMBL/GenBank/DDBJ databases">
        <authorList>
            <consortium name="AG Swart"/>
            <person name="Singh M."/>
            <person name="Singh A."/>
            <person name="Seah K."/>
            <person name="Emmerich C."/>
        </authorList>
    </citation>
    <scope>NUCLEOTIDE SEQUENCE</scope>
    <source>
        <strain evidence="2">DP1</strain>
    </source>
</reference>
<comment type="caution">
    <text evidence="2">The sequence shown here is derived from an EMBL/GenBank/DDBJ whole genome shotgun (WGS) entry which is preliminary data.</text>
</comment>
<dbReference type="AlphaFoldDB" id="A0AAD1U130"/>
<dbReference type="EMBL" id="CAMPGE010001157">
    <property type="protein sequence ID" value="CAI2359928.1"/>
    <property type="molecule type" value="Genomic_DNA"/>
</dbReference>